<keyword evidence="2" id="KW-0479">Metal-binding</keyword>
<evidence type="ECO:0000313" key="8">
    <source>
        <dbReference type="Proteomes" id="UP001370490"/>
    </source>
</evidence>
<keyword evidence="8" id="KW-1185">Reference proteome</keyword>
<dbReference type="InterPro" id="IPR044814">
    <property type="entry name" value="Terpene_cyclase_plant_C1"/>
</dbReference>
<dbReference type="Gene3D" id="1.50.10.130">
    <property type="entry name" value="Terpene synthase, N-terminal domain"/>
    <property type="match status" value="1"/>
</dbReference>
<dbReference type="InterPro" id="IPR008949">
    <property type="entry name" value="Isoprenoid_synthase_dom_sf"/>
</dbReference>
<organism evidence="7 8">
    <name type="scientific">Dillenia turbinata</name>
    <dbReference type="NCBI Taxonomy" id="194707"/>
    <lineage>
        <taxon>Eukaryota</taxon>
        <taxon>Viridiplantae</taxon>
        <taxon>Streptophyta</taxon>
        <taxon>Embryophyta</taxon>
        <taxon>Tracheophyta</taxon>
        <taxon>Spermatophyta</taxon>
        <taxon>Magnoliopsida</taxon>
        <taxon>eudicotyledons</taxon>
        <taxon>Gunneridae</taxon>
        <taxon>Pentapetalae</taxon>
        <taxon>Dilleniales</taxon>
        <taxon>Dilleniaceae</taxon>
        <taxon>Dillenia</taxon>
    </lineage>
</organism>
<comment type="cofactor">
    <cofactor evidence="1">
        <name>Mg(2+)</name>
        <dbReference type="ChEBI" id="CHEBI:18420"/>
    </cofactor>
</comment>
<dbReference type="Gene3D" id="1.50.10.160">
    <property type="match status" value="1"/>
</dbReference>
<dbReference type="FunFam" id="1.50.10.130:FF:000002">
    <property type="entry name" value="Ent-copalyl diphosphate synthase, chloroplastic"/>
    <property type="match status" value="1"/>
</dbReference>
<reference evidence="7 8" key="1">
    <citation type="submission" date="2023-12" db="EMBL/GenBank/DDBJ databases">
        <title>A high-quality genome assembly for Dillenia turbinata (Dilleniales).</title>
        <authorList>
            <person name="Chanderbali A."/>
        </authorList>
    </citation>
    <scope>NUCLEOTIDE SEQUENCE [LARGE SCALE GENOMIC DNA]</scope>
    <source>
        <strain evidence="7">LSX21</strain>
        <tissue evidence="7">Leaf</tissue>
    </source>
</reference>
<dbReference type="InterPro" id="IPR008930">
    <property type="entry name" value="Terpenoid_cyclase/PrenylTrfase"/>
</dbReference>
<feature type="domain" description="Terpene synthase N-terminal" evidence="5">
    <location>
        <begin position="94"/>
        <end position="291"/>
    </location>
</feature>
<accession>A0AAN8VF94</accession>
<evidence type="ECO:0000256" key="3">
    <source>
        <dbReference type="ARBA" id="ARBA00022842"/>
    </source>
</evidence>
<dbReference type="InterPro" id="IPR005630">
    <property type="entry name" value="Terpene_synthase_metal-bd"/>
</dbReference>
<dbReference type="CDD" id="cd00684">
    <property type="entry name" value="Terpene_cyclase_plant_C1"/>
    <property type="match status" value="1"/>
</dbReference>
<dbReference type="SUPFAM" id="SSF48239">
    <property type="entry name" value="Terpenoid cyclases/Protein prenyltransferases"/>
    <property type="match status" value="1"/>
</dbReference>
<proteinExistence type="predicted"/>
<dbReference type="Pfam" id="PF03936">
    <property type="entry name" value="Terpene_synth_C"/>
    <property type="match status" value="1"/>
</dbReference>
<feature type="domain" description="Terpene synthase metal-binding" evidence="6">
    <location>
        <begin position="362"/>
        <end position="598"/>
    </location>
</feature>
<sequence length="673" mass="77671">MGEQQVKKGLHFIESNFASINDPKQYSPIGFDIIFPGMAEYARHMDLVLPLTPGDLESIFWLRDLELERCYRSNSSGTKAYLASLSEGMGKLNDWKSIMSYQRKNGSLFNSPSTTAAALTHTQDSNCLNYLKLLLENFVDGVPTIYPLDVRARLSMVDNLEKMGIARHFKQEIRRVLDETYRRWLQKDEEISLDLTTCALAFRLLRTNGYDVSSDILTQFAEEDQYLDSLERQYDETSAVLELFRASQLVVYPSDSALERQNSWSEEFLQRKLQNGSIRDDNLRKQVINALSFPYHSCFDRVVHKAYLGHYDPKYVKMAKTSYSCSNIYNEDFHNLGVIDFNMCQLQHQQEIKQLQKWETQCRFAKLKFSRQWLGYCYLSAAATLFSPELSDARISLAKHSVLTCVADDFFDVGSSKEEQENLIELFEKWDVDDSTKFCSETVEILFLALHSTISETADMVFKWQGRCVKGHLIQIWMDVLKSMRREAKWASNKTVPTMDEYIKTGYVSIALGPVLLPVLYLLGPKLSEEVVRSCEYDELFKLMSTCGRLLNDVQSYEREAKQGKLNAVHLLMMHTDNIITEEDSVKAVKDMIDENRTKLLRMISETKGSVVPRACKDLFWDMSRVLHFFYSVDGFSSPKEMISAMNEVIHKPFDLQELKMCEVTKMKTSLNN</sequence>
<dbReference type="SFLD" id="SFLDG01014">
    <property type="entry name" value="Terpene_Cyclase_Like_1_N-term"/>
    <property type="match status" value="1"/>
</dbReference>
<dbReference type="InterPro" id="IPR036965">
    <property type="entry name" value="Terpene_synth_N_sf"/>
</dbReference>
<dbReference type="AlphaFoldDB" id="A0AAN8VF94"/>
<evidence type="ECO:0000256" key="2">
    <source>
        <dbReference type="ARBA" id="ARBA00022723"/>
    </source>
</evidence>
<keyword evidence="3" id="KW-0460">Magnesium</keyword>
<dbReference type="GO" id="GO:0009686">
    <property type="term" value="P:gibberellin biosynthetic process"/>
    <property type="evidence" value="ECO:0007669"/>
    <property type="project" value="TreeGrafter"/>
</dbReference>
<dbReference type="EMBL" id="JBAMMX010000009">
    <property type="protein sequence ID" value="KAK6933938.1"/>
    <property type="molecule type" value="Genomic_DNA"/>
</dbReference>
<evidence type="ECO:0000256" key="4">
    <source>
        <dbReference type="ARBA" id="ARBA00023239"/>
    </source>
</evidence>
<keyword evidence="4" id="KW-0456">Lyase</keyword>
<dbReference type="GO" id="GO:0009507">
    <property type="term" value="C:chloroplast"/>
    <property type="evidence" value="ECO:0007669"/>
    <property type="project" value="TreeGrafter"/>
</dbReference>
<dbReference type="Pfam" id="PF01397">
    <property type="entry name" value="Terpene_synth"/>
    <property type="match status" value="1"/>
</dbReference>
<name>A0AAN8VF94_9MAGN</name>
<dbReference type="Proteomes" id="UP001370490">
    <property type="component" value="Unassembled WGS sequence"/>
</dbReference>
<dbReference type="GO" id="GO:0010333">
    <property type="term" value="F:terpene synthase activity"/>
    <property type="evidence" value="ECO:0007669"/>
    <property type="project" value="InterPro"/>
</dbReference>
<evidence type="ECO:0000256" key="1">
    <source>
        <dbReference type="ARBA" id="ARBA00001946"/>
    </source>
</evidence>
<dbReference type="InterPro" id="IPR050148">
    <property type="entry name" value="Terpene_synthase-like"/>
</dbReference>
<evidence type="ECO:0000259" key="6">
    <source>
        <dbReference type="Pfam" id="PF03936"/>
    </source>
</evidence>
<dbReference type="SUPFAM" id="SSF48576">
    <property type="entry name" value="Terpenoid synthases"/>
    <property type="match status" value="1"/>
</dbReference>
<comment type="caution">
    <text evidence="7">The sequence shown here is derived from an EMBL/GenBank/DDBJ whole genome shotgun (WGS) entry which is preliminary data.</text>
</comment>
<evidence type="ECO:0000259" key="5">
    <source>
        <dbReference type="Pfam" id="PF01397"/>
    </source>
</evidence>
<dbReference type="PANTHER" id="PTHR31739:SF3">
    <property type="entry name" value="ENT-KAUR-16-ENE SYNTHASE, CHLOROPLASTIC"/>
    <property type="match status" value="1"/>
</dbReference>
<protein>
    <submittedName>
        <fullName evidence="7">Terpene synthase, metal-binding domain</fullName>
    </submittedName>
</protein>
<gene>
    <name evidence="7" type="ORF">RJ641_036832</name>
</gene>
<dbReference type="Gene3D" id="1.10.600.10">
    <property type="entry name" value="Farnesyl Diphosphate Synthase"/>
    <property type="match status" value="1"/>
</dbReference>
<dbReference type="GO" id="GO:0000287">
    <property type="term" value="F:magnesium ion binding"/>
    <property type="evidence" value="ECO:0007669"/>
    <property type="project" value="InterPro"/>
</dbReference>
<evidence type="ECO:0000313" key="7">
    <source>
        <dbReference type="EMBL" id="KAK6933938.1"/>
    </source>
</evidence>
<dbReference type="PANTHER" id="PTHR31739">
    <property type="entry name" value="ENT-COPALYL DIPHOSPHATE SYNTHASE, CHLOROPLASTIC"/>
    <property type="match status" value="1"/>
</dbReference>
<dbReference type="InterPro" id="IPR001906">
    <property type="entry name" value="Terpene_synth_N"/>
</dbReference>
<dbReference type="FunFam" id="1.10.600.10:FF:000005">
    <property type="entry name" value="Ent-kaur-16-ene synthase, chloroplastic"/>
    <property type="match status" value="1"/>
</dbReference>